<evidence type="ECO:0000313" key="3">
    <source>
        <dbReference type="EMBL" id="MEE2034009.1"/>
    </source>
</evidence>
<sequence length="287" mass="31116">MDSTDFATTAEGVAFYRAYDRVLAKWPVETTRVDLASQYGTTRVNSCGPSGAPPVILLPGGGATSAVWFANVATLAEGYHVYAVDLMGDVGRSVPSGTPLRTVDDLMSWLDTVVDAIGETGLRLVGHSYGAMIALAYALRAPERVRTLTLLDPNSCFAGMRAPYLARAVPLLLRPTEQRQRNFIRWETGNRHVDPEWLDLLALGAATFPASKTIVPKRPKRTALQNLAVETTVVLAAESKVHDSRRLAAHITESFPQIGTVVVEEASHHGMPMQPAQALNDVLRQSL</sequence>
<dbReference type="RefSeq" id="WP_330153389.1">
    <property type="nucleotide sequence ID" value="NZ_JAUZMZ010000114.1"/>
</dbReference>
<dbReference type="GO" id="GO:0016787">
    <property type="term" value="F:hydrolase activity"/>
    <property type="evidence" value="ECO:0007669"/>
    <property type="project" value="UniProtKB-KW"/>
</dbReference>
<accession>A0ABU7JVF4</accession>
<dbReference type="SUPFAM" id="SSF53474">
    <property type="entry name" value="alpha/beta-Hydrolases"/>
    <property type="match status" value="1"/>
</dbReference>
<reference evidence="3 4" key="1">
    <citation type="submission" date="2023-08" db="EMBL/GenBank/DDBJ databases">
        <authorList>
            <person name="Girao M."/>
            <person name="Carvalho M.F."/>
        </authorList>
    </citation>
    <scope>NUCLEOTIDE SEQUENCE [LARGE SCALE GENOMIC DNA]</scope>
    <source>
        <strain evidence="3 4">CC-R104</strain>
    </source>
</reference>
<dbReference type="InterPro" id="IPR029058">
    <property type="entry name" value="AB_hydrolase_fold"/>
</dbReference>
<dbReference type="EMBL" id="JAUZMZ010000114">
    <property type="protein sequence ID" value="MEE2034009.1"/>
    <property type="molecule type" value="Genomic_DNA"/>
</dbReference>
<dbReference type="Pfam" id="PF12697">
    <property type="entry name" value="Abhydrolase_6"/>
    <property type="match status" value="1"/>
</dbReference>
<name>A0ABU7JVF4_9NOCA</name>
<dbReference type="Proteomes" id="UP001331936">
    <property type="component" value="Unassembled WGS sequence"/>
</dbReference>
<evidence type="ECO:0000256" key="1">
    <source>
        <dbReference type="ARBA" id="ARBA00022801"/>
    </source>
</evidence>
<protein>
    <submittedName>
        <fullName evidence="3">Alpha/beta hydrolase</fullName>
    </submittedName>
</protein>
<dbReference type="Gene3D" id="3.40.50.1820">
    <property type="entry name" value="alpha/beta hydrolase"/>
    <property type="match status" value="1"/>
</dbReference>
<feature type="domain" description="AB hydrolase-1" evidence="2">
    <location>
        <begin position="55"/>
        <end position="281"/>
    </location>
</feature>
<keyword evidence="4" id="KW-1185">Reference proteome</keyword>
<dbReference type="PANTHER" id="PTHR43798">
    <property type="entry name" value="MONOACYLGLYCEROL LIPASE"/>
    <property type="match status" value="1"/>
</dbReference>
<keyword evidence="1 3" id="KW-0378">Hydrolase</keyword>
<dbReference type="PRINTS" id="PR00111">
    <property type="entry name" value="ABHYDROLASE"/>
</dbReference>
<dbReference type="PANTHER" id="PTHR43798:SF31">
    <property type="entry name" value="AB HYDROLASE SUPERFAMILY PROTEIN YCLE"/>
    <property type="match status" value="1"/>
</dbReference>
<comment type="caution">
    <text evidence="3">The sequence shown here is derived from an EMBL/GenBank/DDBJ whole genome shotgun (WGS) entry which is preliminary data.</text>
</comment>
<proteinExistence type="predicted"/>
<evidence type="ECO:0000313" key="4">
    <source>
        <dbReference type="Proteomes" id="UP001331936"/>
    </source>
</evidence>
<dbReference type="InterPro" id="IPR000073">
    <property type="entry name" value="AB_hydrolase_1"/>
</dbReference>
<evidence type="ECO:0000259" key="2">
    <source>
        <dbReference type="Pfam" id="PF12697"/>
    </source>
</evidence>
<organism evidence="3 4">
    <name type="scientific">Rhodococcus chondri</name>
    <dbReference type="NCBI Taxonomy" id="3065941"/>
    <lineage>
        <taxon>Bacteria</taxon>
        <taxon>Bacillati</taxon>
        <taxon>Actinomycetota</taxon>
        <taxon>Actinomycetes</taxon>
        <taxon>Mycobacteriales</taxon>
        <taxon>Nocardiaceae</taxon>
        <taxon>Rhodococcus</taxon>
    </lineage>
</organism>
<gene>
    <name evidence="3" type="ORF">Q8814_18135</name>
</gene>
<dbReference type="InterPro" id="IPR050266">
    <property type="entry name" value="AB_hydrolase_sf"/>
</dbReference>